<dbReference type="Proteomes" id="UP000054843">
    <property type="component" value="Unassembled WGS sequence"/>
</dbReference>
<sequence>MVADLMFLVLLRVLWAQKQFLRERSAQRIKRLTLTFCMLYALTLHILLYQDNLDRQRSPSGVRNFLATGGRI</sequence>
<feature type="transmembrane region" description="Helical" evidence="1">
    <location>
        <begin position="32"/>
        <end position="49"/>
    </location>
</feature>
<feature type="chain" id="PRO_5006882171" evidence="2">
    <location>
        <begin position="17"/>
        <end position="72"/>
    </location>
</feature>
<evidence type="ECO:0000256" key="2">
    <source>
        <dbReference type="SAM" id="SignalP"/>
    </source>
</evidence>
<gene>
    <name evidence="3" type="ORF">T10_5774</name>
</gene>
<organism evidence="3 4">
    <name type="scientific">Trichinella papuae</name>
    <dbReference type="NCBI Taxonomy" id="268474"/>
    <lineage>
        <taxon>Eukaryota</taxon>
        <taxon>Metazoa</taxon>
        <taxon>Ecdysozoa</taxon>
        <taxon>Nematoda</taxon>
        <taxon>Enoplea</taxon>
        <taxon>Dorylaimia</taxon>
        <taxon>Trichinellida</taxon>
        <taxon>Trichinellidae</taxon>
        <taxon>Trichinella</taxon>
    </lineage>
</organism>
<keyword evidence="1" id="KW-0472">Membrane</keyword>
<dbReference type="AlphaFoldDB" id="A0A0V1M1W5"/>
<name>A0A0V1M1W5_9BILA</name>
<protein>
    <submittedName>
        <fullName evidence="3">Uncharacterized protein</fullName>
    </submittedName>
</protein>
<proteinExistence type="predicted"/>
<reference evidence="3 4" key="1">
    <citation type="submission" date="2015-01" db="EMBL/GenBank/DDBJ databases">
        <title>Evolution of Trichinella species and genotypes.</title>
        <authorList>
            <person name="Korhonen P.K."/>
            <person name="Edoardo P."/>
            <person name="Giuseppe L.R."/>
            <person name="Gasser R.B."/>
        </authorList>
    </citation>
    <scope>NUCLEOTIDE SEQUENCE [LARGE SCALE GENOMIC DNA]</scope>
    <source>
        <strain evidence="3">ISS1980</strain>
    </source>
</reference>
<evidence type="ECO:0000313" key="4">
    <source>
        <dbReference type="Proteomes" id="UP000054843"/>
    </source>
</evidence>
<keyword evidence="1" id="KW-1133">Transmembrane helix</keyword>
<keyword evidence="2" id="KW-0732">Signal</keyword>
<feature type="signal peptide" evidence="2">
    <location>
        <begin position="1"/>
        <end position="16"/>
    </location>
</feature>
<evidence type="ECO:0000256" key="1">
    <source>
        <dbReference type="SAM" id="Phobius"/>
    </source>
</evidence>
<evidence type="ECO:0000313" key="3">
    <source>
        <dbReference type="EMBL" id="KRZ65735.1"/>
    </source>
</evidence>
<accession>A0A0V1M1W5</accession>
<keyword evidence="4" id="KW-1185">Reference proteome</keyword>
<keyword evidence="1" id="KW-0812">Transmembrane</keyword>
<comment type="caution">
    <text evidence="3">The sequence shown here is derived from an EMBL/GenBank/DDBJ whole genome shotgun (WGS) entry which is preliminary data.</text>
</comment>
<dbReference type="EMBL" id="JYDO01000303">
    <property type="protein sequence ID" value="KRZ65735.1"/>
    <property type="molecule type" value="Genomic_DNA"/>
</dbReference>